<reference evidence="1 2" key="1">
    <citation type="journal article" date="2022" name="DNA Res.">
        <title>Chromosomal-level genome assembly of the orchid tree Bauhinia variegata (Leguminosae; Cercidoideae) supports the allotetraploid origin hypothesis of Bauhinia.</title>
        <authorList>
            <person name="Zhong Y."/>
            <person name="Chen Y."/>
            <person name="Zheng D."/>
            <person name="Pang J."/>
            <person name="Liu Y."/>
            <person name="Luo S."/>
            <person name="Meng S."/>
            <person name="Qian L."/>
            <person name="Wei D."/>
            <person name="Dai S."/>
            <person name="Zhou R."/>
        </authorList>
    </citation>
    <scope>NUCLEOTIDE SEQUENCE [LARGE SCALE GENOMIC DNA]</scope>
    <source>
        <strain evidence="1">BV-YZ2020</strain>
    </source>
</reference>
<name>A0ACB9NBZ1_BAUVA</name>
<comment type="caution">
    <text evidence="1">The sequence shown here is derived from an EMBL/GenBank/DDBJ whole genome shotgun (WGS) entry which is preliminary data.</text>
</comment>
<protein>
    <submittedName>
        <fullName evidence="1">Uncharacterized protein</fullName>
    </submittedName>
</protein>
<proteinExistence type="predicted"/>
<gene>
    <name evidence="1" type="ORF">L6164_018478</name>
</gene>
<sequence length="236" mass="27304">MHNMLLSHAMAVDLYRKLYQAKQGGQIGIIPFVFMYEPLRDEECDIQAVNRALAFYVCWVLDPLVFGEHPQDMRHILGDQLTRFSPEEKDLVKGSLDFIGINHYSTLYVKDCTFEACPLGGDRPILGFLNITGMRDGIPIGDPTAVARFFVVPRGMEKTVNYLKIRYHNMPMFITENEIRGYTKYVFRTYLAALLRAIREGADVRGYFEWTLMDNFEWLNGYNTLFGLLLCGWRDT</sequence>
<organism evidence="1 2">
    <name type="scientific">Bauhinia variegata</name>
    <name type="common">Purple orchid tree</name>
    <name type="synonym">Phanera variegata</name>
    <dbReference type="NCBI Taxonomy" id="167791"/>
    <lineage>
        <taxon>Eukaryota</taxon>
        <taxon>Viridiplantae</taxon>
        <taxon>Streptophyta</taxon>
        <taxon>Embryophyta</taxon>
        <taxon>Tracheophyta</taxon>
        <taxon>Spermatophyta</taxon>
        <taxon>Magnoliopsida</taxon>
        <taxon>eudicotyledons</taxon>
        <taxon>Gunneridae</taxon>
        <taxon>Pentapetalae</taxon>
        <taxon>rosids</taxon>
        <taxon>fabids</taxon>
        <taxon>Fabales</taxon>
        <taxon>Fabaceae</taxon>
        <taxon>Cercidoideae</taxon>
        <taxon>Cercideae</taxon>
        <taxon>Bauhiniinae</taxon>
        <taxon>Bauhinia</taxon>
    </lineage>
</organism>
<evidence type="ECO:0000313" key="2">
    <source>
        <dbReference type="Proteomes" id="UP000828941"/>
    </source>
</evidence>
<evidence type="ECO:0000313" key="1">
    <source>
        <dbReference type="EMBL" id="KAI4333705.1"/>
    </source>
</evidence>
<accession>A0ACB9NBZ1</accession>
<keyword evidence="2" id="KW-1185">Reference proteome</keyword>
<dbReference type="Proteomes" id="UP000828941">
    <property type="component" value="Chromosome 7"/>
</dbReference>
<dbReference type="EMBL" id="CM039432">
    <property type="protein sequence ID" value="KAI4333705.1"/>
    <property type="molecule type" value="Genomic_DNA"/>
</dbReference>